<evidence type="ECO:0000313" key="4">
    <source>
        <dbReference type="Proteomes" id="UP000003900"/>
    </source>
</evidence>
<name>H3SL01_9BACL</name>
<dbReference type="Proteomes" id="UP000003900">
    <property type="component" value="Unassembled WGS sequence"/>
</dbReference>
<accession>H3SL01</accession>
<dbReference type="InterPro" id="IPR002104">
    <property type="entry name" value="Integrase_catalytic"/>
</dbReference>
<dbReference type="STRING" id="1131935.PDENDC454_21177"/>
<gene>
    <name evidence="3" type="ORF">PDENDC454_21177</name>
</gene>
<feature type="domain" description="Tyr recombinase" evidence="2">
    <location>
        <begin position="37"/>
        <end position="168"/>
    </location>
</feature>
<comment type="caution">
    <text evidence="3">The sequence shown here is derived from an EMBL/GenBank/DDBJ whole genome shotgun (WGS) entry which is preliminary data.</text>
</comment>
<protein>
    <submittedName>
        <fullName evidence="3">Site-specific integrase</fullName>
    </submittedName>
</protein>
<dbReference type="CDD" id="cd00397">
    <property type="entry name" value="DNA_BRE_C"/>
    <property type="match status" value="1"/>
</dbReference>
<reference evidence="3 4" key="1">
    <citation type="journal article" date="2012" name="J. Bacteriol.">
        <title>Genome Sequence of the Pattern-Forming Social Bacterium Paenibacillus dendritiformis C454 Chiral Morphotype.</title>
        <authorList>
            <person name="Sirota-Madi A."/>
            <person name="Olender T."/>
            <person name="Helman Y."/>
            <person name="Brainis I."/>
            <person name="Finkelshtein A."/>
            <person name="Roth D."/>
            <person name="Hagai E."/>
            <person name="Leshkowitz D."/>
            <person name="Brodsky L."/>
            <person name="Galatenko V."/>
            <person name="Nikolaev V."/>
            <person name="Gutnick D.L."/>
            <person name="Lancet D."/>
            <person name="Ben-Jacob E."/>
        </authorList>
    </citation>
    <scope>NUCLEOTIDE SEQUENCE [LARGE SCALE GENOMIC DNA]</scope>
    <source>
        <strain evidence="3 4">C454</strain>
    </source>
</reference>
<dbReference type="SUPFAM" id="SSF56349">
    <property type="entry name" value="DNA breaking-rejoining enzymes"/>
    <property type="match status" value="1"/>
</dbReference>
<sequence>MDKRKGKKTIGARVPVPTARVEPQTCSLEKAVDFVVKVKRGLVASSVNVRIRVLRTFFNVLHQEGIEGSRHKSWEQWPDIMALILDSGIRLNEIGSLEKKDINFAKRQIVLPAFKNKNRKSRILLLSAETVRLLKQLMAESSAVFDSPYVHNELRRTTKREDSQEGIQ</sequence>
<dbReference type="AlphaFoldDB" id="H3SL01"/>
<organism evidence="3 4">
    <name type="scientific">Paenibacillus dendritiformis C454</name>
    <dbReference type="NCBI Taxonomy" id="1131935"/>
    <lineage>
        <taxon>Bacteria</taxon>
        <taxon>Bacillati</taxon>
        <taxon>Bacillota</taxon>
        <taxon>Bacilli</taxon>
        <taxon>Bacillales</taxon>
        <taxon>Paenibacillaceae</taxon>
        <taxon>Paenibacillus</taxon>
    </lineage>
</organism>
<dbReference type="InterPro" id="IPR013762">
    <property type="entry name" value="Integrase-like_cat_sf"/>
</dbReference>
<dbReference type="Gene3D" id="1.10.443.10">
    <property type="entry name" value="Intergrase catalytic core"/>
    <property type="match status" value="1"/>
</dbReference>
<keyword evidence="4" id="KW-1185">Reference proteome</keyword>
<dbReference type="InterPro" id="IPR011010">
    <property type="entry name" value="DNA_brk_join_enz"/>
</dbReference>
<dbReference type="EMBL" id="AHKH01000078">
    <property type="protein sequence ID" value="EHQ60265.1"/>
    <property type="molecule type" value="Genomic_DNA"/>
</dbReference>
<dbReference type="Pfam" id="PF00589">
    <property type="entry name" value="Phage_integrase"/>
    <property type="match status" value="1"/>
</dbReference>
<dbReference type="PROSITE" id="PS51898">
    <property type="entry name" value="TYR_RECOMBINASE"/>
    <property type="match status" value="1"/>
</dbReference>
<dbReference type="GO" id="GO:0006310">
    <property type="term" value="P:DNA recombination"/>
    <property type="evidence" value="ECO:0007669"/>
    <property type="project" value="UniProtKB-KW"/>
</dbReference>
<dbReference type="GO" id="GO:0003677">
    <property type="term" value="F:DNA binding"/>
    <property type="evidence" value="ECO:0007669"/>
    <property type="project" value="InterPro"/>
</dbReference>
<keyword evidence="1" id="KW-0233">DNA recombination</keyword>
<dbReference type="GO" id="GO:0015074">
    <property type="term" value="P:DNA integration"/>
    <property type="evidence" value="ECO:0007669"/>
    <property type="project" value="InterPro"/>
</dbReference>
<evidence type="ECO:0000313" key="3">
    <source>
        <dbReference type="EMBL" id="EHQ60265.1"/>
    </source>
</evidence>
<evidence type="ECO:0000256" key="1">
    <source>
        <dbReference type="ARBA" id="ARBA00023172"/>
    </source>
</evidence>
<dbReference type="RefSeq" id="WP_006678726.1">
    <property type="nucleotide sequence ID" value="NZ_AHKH01000078.1"/>
</dbReference>
<proteinExistence type="predicted"/>
<evidence type="ECO:0000259" key="2">
    <source>
        <dbReference type="PROSITE" id="PS51898"/>
    </source>
</evidence>